<organism evidence="3 4">
    <name type="scientific">Chrysochromulina tobinii</name>
    <dbReference type="NCBI Taxonomy" id="1460289"/>
    <lineage>
        <taxon>Eukaryota</taxon>
        <taxon>Haptista</taxon>
        <taxon>Haptophyta</taxon>
        <taxon>Prymnesiophyceae</taxon>
        <taxon>Prymnesiales</taxon>
        <taxon>Chrysochromulinaceae</taxon>
        <taxon>Chrysochromulina</taxon>
    </lineage>
</organism>
<dbReference type="InterPro" id="IPR036770">
    <property type="entry name" value="Ankyrin_rpt-contain_sf"/>
</dbReference>
<comment type="caution">
    <text evidence="3">The sequence shown here is derived from an EMBL/GenBank/DDBJ whole genome shotgun (WGS) entry which is preliminary data.</text>
</comment>
<dbReference type="PANTHER" id="PTHR24186">
    <property type="entry name" value="PROTEIN PHOSPHATASE 1 REGULATORY SUBUNIT"/>
    <property type="match status" value="1"/>
</dbReference>
<reference evidence="4" key="1">
    <citation type="journal article" date="2015" name="PLoS Genet.">
        <title>Genome Sequence and Transcriptome Analyses of Chrysochromulina tobin: Metabolic Tools for Enhanced Algal Fitness in the Prominent Order Prymnesiales (Haptophyceae).</title>
        <authorList>
            <person name="Hovde B.T."/>
            <person name="Deodato C.R."/>
            <person name="Hunsperger H.M."/>
            <person name="Ryken S.A."/>
            <person name="Yost W."/>
            <person name="Jha R.K."/>
            <person name="Patterson J."/>
            <person name="Monnat R.J. Jr."/>
            <person name="Barlow S.B."/>
            <person name="Starkenburg S.R."/>
            <person name="Cattolico R.A."/>
        </authorList>
    </citation>
    <scope>NUCLEOTIDE SEQUENCE</scope>
    <source>
        <strain evidence="4">CCMP291</strain>
    </source>
</reference>
<keyword evidence="4" id="KW-1185">Reference proteome</keyword>
<evidence type="ECO:0000256" key="2">
    <source>
        <dbReference type="ARBA" id="ARBA00023043"/>
    </source>
</evidence>
<accession>A0A0M0K875</accession>
<keyword evidence="1" id="KW-0677">Repeat</keyword>
<dbReference type="EMBL" id="JWZX01001021">
    <property type="protein sequence ID" value="KOO34989.1"/>
    <property type="molecule type" value="Genomic_DNA"/>
</dbReference>
<sequence>MNWLFAPPSLLEPNTYKRPDAEVLPLITPAKARKKDQDGWTPLDIAAKYSVSVAVVKALLAAYPEAVKAKKKGTKRMTLHIAAKFSVSVSVVKALLAAYPEAVNAKDKDGDTPANRAVKYNKNAAVKAFFASGKAAILEQVLAGQQQVLAGQQRIEAGQKRMEAGQKETMGLLAQIRLTQDKAIEMLSAQSTMLTTLLLGTQPAPKLVLFLPVAEETRKGKVTSWFKKALSPKAWLNHRVRLFFVDPYTYTVAKTRPNSKGDGEGFELMFPKEWVVKAMPYIKLGLTALKVAAAAGKLTGFPIPALGSKMAGKWIDSQLSALGRLKEEAIIQMCAMTEDEATAKELLGAVDVKCQELLGEKAQELKSELKLVDGEPLKKKLMDCLEISARELDALLLKEYPDWKGQCGLKLAVHKPSGACDWVLPEYQNTFEVNGTGTVIS</sequence>
<dbReference type="GO" id="GO:0005886">
    <property type="term" value="C:plasma membrane"/>
    <property type="evidence" value="ECO:0007669"/>
    <property type="project" value="TreeGrafter"/>
</dbReference>
<gene>
    <name evidence="3" type="ORF">Ctob_013919</name>
</gene>
<evidence type="ECO:0000313" key="4">
    <source>
        <dbReference type="Proteomes" id="UP000037460"/>
    </source>
</evidence>
<proteinExistence type="predicted"/>
<dbReference type="AlphaFoldDB" id="A0A0M0K875"/>
<dbReference type="InterPro" id="IPR002110">
    <property type="entry name" value="Ankyrin_rpt"/>
</dbReference>
<protein>
    <submittedName>
        <fullName evidence="3">Uncharacterized protein</fullName>
    </submittedName>
</protein>
<dbReference type="SUPFAM" id="SSF48403">
    <property type="entry name" value="Ankyrin repeat"/>
    <property type="match status" value="1"/>
</dbReference>
<evidence type="ECO:0000313" key="3">
    <source>
        <dbReference type="EMBL" id="KOO34989.1"/>
    </source>
</evidence>
<dbReference type="Proteomes" id="UP000037460">
    <property type="component" value="Unassembled WGS sequence"/>
</dbReference>
<dbReference type="SMART" id="SM00248">
    <property type="entry name" value="ANK"/>
    <property type="match status" value="3"/>
</dbReference>
<keyword evidence="2" id="KW-0040">ANK repeat</keyword>
<dbReference type="Gene3D" id="1.25.40.20">
    <property type="entry name" value="Ankyrin repeat-containing domain"/>
    <property type="match status" value="1"/>
</dbReference>
<evidence type="ECO:0000256" key="1">
    <source>
        <dbReference type="ARBA" id="ARBA00022737"/>
    </source>
</evidence>
<name>A0A0M0K875_9EUKA</name>
<dbReference type="PANTHER" id="PTHR24186:SF38">
    <property type="entry name" value="ANKYRIN REPEAT FAMILY PROTEIN"/>
    <property type="match status" value="1"/>
</dbReference>